<organism evidence="5">
    <name type="scientific">Lactococcus lactis subsp. lactis</name>
    <name type="common">Streptococcus lactis</name>
    <dbReference type="NCBI Taxonomy" id="1360"/>
    <lineage>
        <taxon>Bacteria</taxon>
        <taxon>Bacillati</taxon>
        <taxon>Bacillota</taxon>
        <taxon>Bacilli</taxon>
        <taxon>Lactobacillales</taxon>
        <taxon>Streptococcaceae</taxon>
        <taxon>Lactococcus</taxon>
    </lineage>
</organism>
<dbReference type="SMART" id="SM00382">
    <property type="entry name" value="AAA"/>
    <property type="match status" value="1"/>
</dbReference>
<evidence type="ECO:0000256" key="3">
    <source>
        <dbReference type="ARBA" id="ARBA00022840"/>
    </source>
</evidence>
<dbReference type="Pfam" id="PF00005">
    <property type="entry name" value="ABC_tran"/>
    <property type="match status" value="1"/>
</dbReference>
<keyword evidence="3" id="KW-0067">ATP-binding</keyword>
<dbReference type="InterPro" id="IPR017871">
    <property type="entry name" value="ABC_transporter-like_CS"/>
</dbReference>
<evidence type="ECO:0000256" key="1">
    <source>
        <dbReference type="ARBA" id="ARBA00022448"/>
    </source>
</evidence>
<dbReference type="InterPro" id="IPR027417">
    <property type="entry name" value="P-loop_NTPase"/>
</dbReference>
<dbReference type="AlphaFoldDB" id="A0A1K0ITG9"/>
<dbReference type="Gene3D" id="3.40.50.300">
    <property type="entry name" value="P-loop containing nucleotide triphosphate hydrolases"/>
    <property type="match status" value="1"/>
</dbReference>
<evidence type="ECO:0000313" key="5">
    <source>
        <dbReference type="EMBL" id="SDR48788.1"/>
    </source>
</evidence>
<keyword evidence="2" id="KW-0547">Nucleotide-binding</keyword>
<dbReference type="GO" id="GO:0005524">
    <property type="term" value="F:ATP binding"/>
    <property type="evidence" value="ECO:0007669"/>
    <property type="project" value="UniProtKB-KW"/>
</dbReference>
<feature type="domain" description="ABC transporter" evidence="4">
    <location>
        <begin position="1"/>
        <end position="210"/>
    </location>
</feature>
<dbReference type="InterPro" id="IPR051782">
    <property type="entry name" value="ABC_Transporter_VariousFunc"/>
</dbReference>
<dbReference type="PANTHER" id="PTHR42939">
    <property type="entry name" value="ABC TRANSPORTER ATP-BINDING PROTEIN ALBC-RELATED"/>
    <property type="match status" value="1"/>
</dbReference>
<dbReference type="InterPro" id="IPR003439">
    <property type="entry name" value="ABC_transporter-like_ATP-bd"/>
</dbReference>
<dbReference type="PROSITE" id="PS00211">
    <property type="entry name" value="ABC_TRANSPORTER_1"/>
    <property type="match status" value="1"/>
</dbReference>
<proteinExistence type="predicted"/>
<gene>
    <name evidence="5" type="primary">abcT</name>
</gene>
<sequence length="212" mass="24620">MYIKNIIHNYPEFRLNIKDINLENNRIIGLIGENGAGKTTLMNILSGLQNANELFNCEESDSDNILYVPSNIEPFDYMSVIEFVDIIRKYSKSKKSNSEILQDLELEDKKDTMVNSLSQGMKKKLTLINVFLYDYSLVILDEPFNSVDVKYIYQLKKMLIELKKRTTILISSHILDTLNDICDNFVYLKNGEVIKTFSNNHDITVLERELFD</sequence>
<name>A0A1K0ITG9_LACLL</name>
<accession>A0A1K0ITG9</accession>
<dbReference type="PANTHER" id="PTHR42939:SF1">
    <property type="entry name" value="ABC TRANSPORTER ATP-BINDING PROTEIN ALBC-RELATED"/>
    <property type="match status" value="1"/>
</dbReference>
<dbReference type="InterPro" id="IPR003593">
    <property type="entry name" value="AAA+_ATPase"/>
</dbReference>
<evidence type="ECO:0000259" key="4">
    <source>
        <dbReference type="PROSITE" id="PS50893"/>
    </source>
</evidence>
<dbReference type="GO" id="GO:0016887">
    <property type="term" value="F:ATP hydrolysis activity"/>
    <property type="evidence" value="ECO:0007669"/>
    <property type="project" value="InterPro"/>
</dbReference>
<evidence type="ECO:0000256" key="2">
    <source>
        <dbReference type="ARBA" id="ARBA00022741"/>
    </source>
</evidence>
<dbReference type="SUPFAM" id="SSF52540">
    <property type="entry name" value="P-loop containing nucleoside triphosphate hydrolases"/>
    <property type="match status" value="1"/>
</dbReference>
<reference evidence="5" key="1">
    <citation type="submission" date="2016-10" db="EMBL/GenBank/DDBJ databases">
        <title>Antilisterial bacteriocin lactolisterin BU produced by Lactococcus lactis subsp. lactis BGBU1-4.</title>
        <authorList>
            <person name="Lozo J."/>
            <person name="Mirkovic N."/>
            <person name="Miljkovic M."/>
            <person name="Jovcic B."/>
            <person name="Kojic M."/>
        </authorList>
    </citation>
    <scope>NUCLEOTIDE SEQUENCE</scope>
    <source>
        <strain evidence="5">BGBU1-4</strain>
    </source>
</reference>
<keyword evidence="1" id="KW-0813">Transport</keyword>
<dbReference type="PROSITE" id="PS50893">
    <property type="entry name" value="ABC_TRANSPORTER_2"/>
    <property type="match status" value="1"/>
</dbReference>
<dbReference type="EMBL" id="LT629305">
    <property type="protein sequence ID" value="SDR48788.1"/>
    <property type="molecule type" value="Genomic_DNA"/>
</dbReference>
<protein>
    <submittedName>
        <fullName evidence="5">ABC transporter</fullName>
    </submittedName>
</protein>